<evidence type="ECO:0000313" key="2">
    <source>
        <dbReference type="EMBL" id="SUV45410.1"/>
    </source>
</evidence>
<evidence type="ECO:0000313" key="3">
    <source>
        <dbReference type="Proteomes" id="UP000254950"/>
    </source>
</evidence>
<dbReference type="InterPro" id="IPR012332">
    <property type="entry name" value="Autotransporter_pectin_lyase_C"/>
</dbReference>
<evidence type="ECO:0000259" key="1">
    <source>
        <dbReference type="PROSITE" id="PS51208"/>
    </source>
</evidence>
<dbReference type="OrthoDB" id="7926499at2"/>
<dbReference type="InterPro" id="IPR011050">
    <property type="entry name" value="Pectin_lyase_fold/virulence"/>
</dbReference>
<gene>
    <name evidence="2" type="ORF">NCTC12862_01148</name>
</gene>
<reference evidence="2 3" key="1">
    <citation type="submission" date="2018-06" db="EMBL/GenBank/DDBJ databases">
        <authorList>
            <consortium name="Pathogen Informatics"/>
            <person name="Doyle S."/>
        </authorList>
    </citation>
    <scope>NUCLEOTIDE SEQUENCE [LARGE SCALE GENOMIC DNA]</scope>
    <source>
        <strain evidence="2 3">NCTC12862</strain>
    </source>
</reference>
<accession>A0A380ZFT7</accession>
<dbReference type="GO" id="GO:0019867">
    <property type="term" value="C:outer membrane"/>
    <property type="evidence" value="ECO:0007669"/>
    <property type="project" value="InterPro"/>
</dbReference>
<dbReference type="InterPro" id="IPR005546">
    <property type="entry name" value="Autotransporte_beta"/>
</dbReference>
<dbReference type="Gene3D" id="2.40.128.130">
    <property type="entry name" value="Autotransporter beta-domain"/>
    <property type="match status" value="1"/>
</dbReference>
<dbReference type="AlphaFoldDB" id="A0A380ZFT7"/>
<dbReference type="Pfam" id="PF03797">
    <property type="entry name" value="Autotransporter"/>
    <property type="match status" value="1"/>
</dbReference>
<dbReference type="EMBL" id="UFTF01000001">
    <property type="protein sequence ID" value="SUV45410.1"/>
    <property type="molecule type" value="Genomic_DNA"/>
</dbReference>
<dbReference type="RefSeq" id="WP_004857421.1">
    <property type="nucleotide sequence ID" value="NZ_UFTF01000001.1"/>
</dbReference>
<dbReference type="InterPro" id="IPR006315">
    <property type="entry name" value="OM_autotransptr_brl_dom"/>
</dbReference>
<dbReference type="InterPro" id="IPR036709">
    <property type="entry name" value="Autotransporte_beta_dom_sf"/>
</dbReference>
<dbReference type="PROSITE" id="PS51208">
    <property type="entry name" value="AUTOTRANSPORTER"/>
    <property type="match status" value="1"/>
</dbReference>
<dbReference type="Proteomes" id="UP000254950">
    <property type="component" value="Unassembled WGS sequence"/>
</dbReference>
<feature type="domain" description="Autotransporter" evidence="1">
    <location>
        <begin position="803"/>
        <end position="1081"/>
    </location>
</feature>
<dbReference type="SMART" id="SM00869">
    <property type="entry name" value="Autotransporter"/>
    <property type="match status" value="1"/>
</dbReference>
<proteinExistence type="predicted"/>
<dbReference type="NCBIfam" id="TIGR01414">
    <property type="entry name" value="autotrans_barl"/>
    <property type="match status" value="1"/>
</dbReference>
<dbReference type="SUPFAM" id="SSF51126">
    <property type="entry name" value="Pectin lyase-like"/>
    <property type="match status" value="1"/>
</dbReference>
<protein>
    <submittedName>
        <fullName evidence="2">Type V secretory pathway, adhesin AidA</fullName>
    </submittedName>
</protein>
<organism evidence="2 3">
    <name type="scientific">Bartonella doshiae</name>
    <dbReference type="NCBI Taxonomy" id="33044"/>
    <lineage>
        <taxon>Bacteria</taxon>
        <taxon>Pseudomonadati</taxon>
        <taxon>Pseudomonadota</taxon>
        <taxon>Alphaproteobacteria</taxon>
        <taxon>Hyphomicrobiales</taxon>
        <taxon>Bartonellaceae</taxon>
        <taxon>Bartonella</taxon>
    </lineage>
</organism>
<dbReference type="Gene3D" id="2.160.20.20">
    <property type="match status" value="2"/>
</dbReference>
<dbReference type="SUPFAM" id="SSF103515">
    <property type="entry name" value="Autotransporter"/>
    <property type="match status" value="1"/>
</dbReference>
<name>A0A380ZFT7_BARDO</name>
<sequence>MYNKSVLSYTVTIAIILLNTHFNAYAKFFSAGKGEYKIAPTGERYENIYALNGGKILGKDLKITGLPIQEGSTIKNISGVESNKSGSMIELEGNTTIQNVATGLWAQESGTIKMNGGSIYTKKVGIQAPIGVEAKSNGIIELNKVEIETSHQGQNIMIVDGIGASIKSGGVLRMTDGSIQANYLGVSFEESNNNNNTLENVKINITGPIATSKESVGISAVKNSQVTLKNVTITHAKISVYADDNSQITISEGSIHGDNKGIYAEKDSTIILKDNVEVSSNNYGLSTNGLQSKIIMTGGTITSAGLEPAVLAGSGGQIDLTDVIVQTLDNETTTHNNQIITQTLQVKDEPSTTQGLQAQYLQSKITMTRGSITTAGLTPAVLAAAGGQIDLNDVSINARNTGLQAQGEQSKIVMEKGTLITTNFNPTILAGSGGQINLLDVSIKSNHIGLQAQEKQSKITMKGGTLTKTGPLPAIFAAFGGEIELTDVHIYADDNGLAIRGNQSKITLKDSQIHASTVLIGTSYKGTSGESNIIADHSILKGGANDSEGNLTQTIFSLINGTTWYLRANNKKNNKRHTDRTDNLHSEVSMLHLNDSKIVFNEPTENQYQTLHIGTKTSNTINHNIMNKEVYTANGNATIYFNIEWSDGLAKEQQKADRLLIHGDVSGTTTVYVNNLLEGETLQTENSIPLNTRGLSLIQVSGKADENAFQLANGYLIVDGSPYKYVLRAYGPTSSHGKANVKQSFLGKNKSFWDFRLQSATLDPEEKIRALVPQTASYLVMPNTLFSAGFTDVSNQNALLETMKDKNQGAFLSSYGKKMALSSDRTPLQYGYGADINYAAMQAGITLATLEKQNITTSFGFLGTYGKLAFTPKDMQDAGKSTLDKWSITAYGKIQNANGIYVNAFLSYGALKGNITTALIKATTILDNTKTWSASATVGQKLASDIEGVVFEPQAQLVYQHLMIGTLSDVDGFKVDMGNPHQWLVRIGGRVTKTTVPAKKDNTTSFYGKLNLIKSFGENAAIQIGDTFHLDPMGTSIEGGMGINAHLTSNIALHGDVSYQYKLQKIGISGINFSGGMHYHF</sequence>